<dbReference type="EMBL" id="BAAAPE010000001">
    <property type="protein sequence ID" value="GAA2059909.1"/>
    <property type="molecule type" value="Genomic_DNA"/>
</dbReference>
<dbReference type="Proteomes" id="UP001500016">
    <property type="component" value="Unassembled WGS sequence"/>
</dbReference>
<protein>
    <submittedName>
        <fullName evidence="1">Uncharacterized protein</fullName>
    </submittedName>
</protein>
<organism evidence="1 2">
    <name type="scientific">Streptomyces albiaxialis</name>
    <dbReference type="NCBI Taxonomy" id="329523"/>
    <lineage>
        <taxon>Bacteria</taxon>
        <taxon>Bacillati</taxon>
        <taxon>Actinomycetota</taxon>
        <taxon>Actinomycetes</taxon>
        <taxon>Kitasatosporales</taxon>
        <taxon>Streptomycetaceae</taxon>
        <taxon>Streptomyces</taxon>
    </lineage>
</organism>
<comment type="caution">
    <text evidence="1">The sequence shown here is derived from an EMBL/GenBank/DDBJ whole genome shotgun (WGS) entry which is preliminary data.</text>
</comment>
<accession>A0ABN2VDI9</accession>
<sequence length="85" mass="8795">MRALAALGPLSERRAGVFAATDTGALLGEKHPDSVAVLVRMSGDPTMLRAWDHLGGSVRTAGFAPPAYAELPPPLMFPTIEAAPG</sequence>
<dbReference type="RefSeq" id="WP_344522743.1">
    <property type="nucleotide sequence ID" value="NZ_BAAAPE010000001.1"/>
</dbReference>
<reference evidence="1 2" key="1">
    <citation type="journal article" date="2019" name="Int. J. Syst. Evol. Microbiol.">
        <title>The Global Catalogue of Microorganisms (GCM) 10K type strain sequencing project: providing services to taxonomists for standard genome sequencing and annotation.</title>
        <authorList>
            <consortium name="The Broad Institute Genomics Platform"/>
            <consortium name="The Broad Institute Genome Sequencing Center for Infectious Disease"/>
            <person name="Wu L."/>
            <person name="Ma J."/>
        </authorList>
    </citation>
    <scope>NUCLEOTIDE SEQUENCE [LARGE SCALE GENOMIC DNA]</scope>
    <source>
        <strain evidence="1 2">JCM 15478</strain>
    </source>
</reference>
<gene>
    <name evidence="1" type="ORF">GCM10009801_01000</name>
</gene>
<proteinExistence type="predicted"/>
<evidence type="ECO:0000313" key="1">
    <source>
        <dbReference type="EMBL" id="GAA2059909.1"/>
    </source>
</evidence>
<keyword evidence="2" id="KW-1185">Reference proteome</keyword>
<name>A0ABN2VDI9_9ACTN</name>
<evidence type="ECO:0000313" key="2">
    <source>
        <dbReference type="Proteomes" id="UP001500016"/>
    </source>
</evidence>